<evidence type="ECO:0000313" key="7">
    <source>
        <dbReference type="EMBL" id="RCV50972.1"/>
    </source>
</evidence>
<dbReference type="PRINTS" id="PR00502">
    <property type="entry name" value="NUDIXFAMILY"/>
</dbReference>
<comment type="similarity">
    <text evidence="2 4">Belongs to the Nudix hydrolase family.</text>
</comment>
<evidence type="ECO:0000259" key="6">
    <source>
        <dbReference type="PROSITE" id="PS51462"/>
    </source>
</evidence>
<gene>
    <name evidence="7" type="ORF">DEF24_23670</name>
</gene>
<dbReference type="PROSITE" id="PS51462">
    <property type="entry name" value="NUDIX"/>
    <property type="match status" value="1"/>
</dbReference>
<name>A0A368SZD0_9ACTN</name>
<accession>A0A368SZD0</accession>
<evidence type="ECO:0000313" key="8">
    <source>
        <dbReference type="Proteomes" id="UP000253318"/>
    </source>
</evidence>
<organism evidence="7 8">
    <name type="scientific">Marinitenerispora sediminis</name>
    <dbReference type="NCBI Taxonomy" id="1931232"/>
    <lineage>
        <taxon>Bacteria</taxon>
        <taxon>Bacillati</taxon>
        <taxon>Actinomycetota</taxon>
        <taxon>Actinomycetes</taxon>
        <taxon>Streptosporangiales</taxon>
        <taxon>Nocardiopsidaceae</taxon>
        <taxon>Marinitenerispora</taxon>
    </lineage>
</organism>
<evidence type="ECO:0000256" key="5">
    <source>
        <dbReference type="SAM" id="MobiDB-lite"/>
    </source>
</evidence>
<feature type="domain" description="Nudix hydrolase" evidence="6">
    <location>
        <begin position="1"/>
        <end position="126"/>
    </location>
</feature>
<dbReference type="Gene3D" id="3.90.79.10">
    <property type="entry name" value="Nucleoside Triphosphate Pyrophosphohydrolase"/>
    <property type="match status" value="1"/>
</dbReference>
<evidence type="ECO:0000256" key="2">
    <source>
        <dbReference type="ARBA" id="ARBA00005582"/>
    </source>
</evidence>
<dbReference type="AlphaFoldDB" id="A0A368SZD0"/>
<evidence type="ECO:0000256" key="1">
    <source>
        <dbReference type="ARBA" id="ARBA00001946"/>
    </source>
</evidence>
<protein>
    <submittedName>
        <fullName evidence="7">DNA mismatch repair protein MutT</fullName>
    </submittedName>
</protein>
<dbReference type="InterPro" id="IPR000086">
    <property type="entry name" value="NUDIX_hydrolase_dom"/>
</dbReference>
<dbReference type="EMBL" id="QEIN01000266">
    <property type="protein sequence ID" value="RCV50972.1"/>
    <property type="molecule type" value="Genomic_DNA"/>
</dbReference>
<dbReference type="SUPFAM" id="SSF55811">
    <property type="entry name" value="Nudix"/>
    <property type="match status" value="1"/>
</dbReference>
<proteinExistence type="inferred from homology"/>
<feature type="region of interest" description="Disordered" evidence="5">
    <location>
        <begin position="23"/>
        <end position="50"/>
    </location>
</feature>
<dbReference type="CDD" id="cd02883">
    <property type="entry name" value="NUDIX_Hydrolase"/>
    <property type="match status" value="1"/>
</dbReference>
<dbReference type="OrthoDB" id="9804442at2"/>
<comment type="cofactor">
    <cofactor evidence="1">
        <name>Mg(2+)</name>
        <dbReference type="ChEBI" id="CHEBI:18420"/>
    </cofactor>
</comment>
<dbReference type="InterPro" id="IPR015797">
    <property type="entry name" value="NUDIX_hydrolase-like_dom_sf"/>
</dbReference>
<dbReference type="PROSITE" id="PS00893">
    <property type="entry name" value="NUDIX_BOX"/>
    <property type="match status" value="1"/>
</dbReference>
<dbReference type="Pfam" id="PF00293">
    <property type="entry name" value="NUDIX"/>
    <property type="match status" value="1"/>
</dbReference>
<evidence type="ECO:0000256" key="4">
    <source>
        <dbReference type="RuleBase" id="RU003476"/>
    </source>
</evidence>
<sequence length="127" mass="13645">MAAVFRGAVLLVFDRGRGQWELPGGRIEPGESPRRAAHRELREEAGRRTGPAHLAGMAEFDLATPVPGVRRREFAAVYRARLRRAGGGFVPNAEIAGVTLWRPGDELPGASPLDTRIAGLALRTAAP</sequence>
<dbReference type="InterPro" id="IPR020084">
    <property type="entry name" value="NUDIX_hydrolase_CS"/>
</dbReference>
<dbReference type="InterPro" id="IPR020476">
    <property type="entry name" value="Nudix_hydrolase"/>
</dbReference>
<dbReference type="PANTHER" id="PTHR43046:SF14">
    <property type="entry name" value="MUTT_NUDIX FAMILY PROTEIN"/>
    <property type="match status" value="1"/>
</dbReference>
<evidence type="ECO:0000256" key="3">
    <source>
        <dbReference type="ARBA" id="ARBA00022801"/>
    </source>
</evidence>
<comment type="caution">
    <text evidence="7">The sequence shown here is derived from an EMBL/GenBank/DDBJ whole genome shotgun (WGS) entry which is preliminary data.</text>
</comment>
<dbReference type="Proteomes" id="UP000253318">
    <property type="component" value="Unassembled WGS sequence"/>
</dbReference>
<keyword evidence="8" id="KW-1185">Reference proteome</keyword>
<dbReference type="GO" id="GO:0016787">
    <property type="term" value="F:hydrolase activity"/>
    <property type="evidence" value="ECO:0007669"/>
    <property type="project" value="UniProtKB-KW"/>
</dbReference>
<reference evidence="7 8" key="1">
    <citation type="submission" date="2018-04" db="EMBL/GenBank/DDBJ databases">
        <title>Novel actinobacteria from marine sediment.</title>
        <authorList>
            <person name="Ng Z.Y."/>
            <person name="Tan G.Y.A."/>
        </authorList>
    </citation>
    <scope>NUCLEOTIDE SEQUENCE [LARGE SCALE GENOMIC DNA]</scope>
    <source>
        <strain evidence="7 8">TPS81</strain>
    </source>
</reference>
<feature type="compositionally biased region" description="Basic and acidic residues" evidence="5">
    <location>
        <begin position="28"/>
        <end position="47"/>
    </location>
</feature>
<keyword evidence="3 4" id="KW-0378">Hydrolase</keyword>
<dbReference type="PANTHER" id="PTHR43046">
    <property type="entry name" value="GDP-MANNOSE MANNOSYL HYDROLASE"/>
    <property type="match status" value="1"/>
</dbReference>